<protein>
    <submittedName>
        <fullName evidence="1">Uncharacterized protein</fullName>
    </submittedName>
</protein>
<dbReference type="RefSeq" id="WP_195131178.1">
    <property type="nucleotide sequence ID" value="NZ_JADLQX010000015.1"/>
</dbReference>
<evidence type="ECO:0000313" key="1">
    <source>
        <dbReference type="EMBL" id="MBF6299922.1"/>
    </source>
</evidence>
<name>A0ABS0CTG5_9NOCA</name>
<accession>A0ABS0CTG5</accession>
<dbReference type="EMBL" id="JADLQX010000015">
    <property type="protein sequence ID" value="MBF6299922.1"/>
    <property type="molecule type" value="Genomic_DNA"/>
</dbReference>
<gene>
    <name evidence="1" type="ORF">IU459_20585</name>
</gene>
<evidence type="ECO:0000313" key="2">
    <source>
        <dbReference type="Proteomes" id="UP000702209"/>
    </source>
</evidence>
<organism evidence="1 2">
    <name type="scientific">Nocardia amamiensis</name>
    <dbReference type="NCBI Taxonomy" id="404578"/>
    <lineage>
        <taxon>Bacteria</taxon>
        <taxon>Bacillati</taxon>
        <taxon>Actinomycetota</taxon>
        <taxon>Actinomycetes</taxon>
        <taxon>Mycobacteriales</taxon>
        <taxon>Nocardiaceae</taxon>
        <taxon>Nocardia</taxon>
    </lineage>
</organism>
<dbReference type="Proteomes" id="UP000702209">
    <property type="component" value="Unassembled WGS sequence"/>
</dbReference>
<comment type="caution">
    <text evidence="1">The sequence shown here is derived from an EMBL/GenBank/DDBJ whole genome shotgun (WGS) entry which is preliminary data.</text>
</comment>
<reference evidence="1 2" key="1">
    <citation type="submission" date="2020-10" db="EMBL/GenBank/DDBJ databases">
        <title>Identification of Nocardia species via Next-generation sequencing and recognition of intraspecies genetic diversity.</title>
        <authorList>
            <person name="Li P."/>
            <person name="Li P."/>
            <person name="Lu B."/>
        </authorList>
    </citation>
    <scope>NUCLEOTIDE SEQUENCE [LARGE SCALE GENOMIC DNA]</scope>
    <source>
        <strain evidence="1 2">BJ06-0157</strain>
    </source>
</reference>
<keyword evidence="2" id="KW-1185">Reference proteome</keyword>
<sequence length="141" mass="15866">MPKRISDVSLHVYVTPEALERVVETVREVVDDYLTDRDVFAWRFTLPVDTDDPAHAALASHCATDRLDDAPENRRTYEIALSLVGAPDQLTDADVAMLERQLLRGISGLARTEPGRQIPVSIRASQRTDVDLDIDRDRELL</sequence>
<proteinExistence type="predicted"/>